<reference evidence="3 4" key="1">
    <citation type="submission" date="2017-10" db="EMBL/GenBank/DDBJ databases">
        <title>Draft genome of two endophytic bacteria isolated from 'guarana' Paullinia cupana (Mart.) Ducke.</title>
        <authorList>
            <person name="Siqueira K.A."/>
            <person name="Liotti R.G."/>
            <person name="Mendes T.A."/>
            <person name="Soares M.A."/>
        </authorList>
    </citation>
    <scope>NUCLEOTIDE SEQUENCE [LARGE SCALE GENOMIC DNA]</scope>
    <source>
        <strain evidence="3 4">342</strain>
    </source>
</reference>
<feature type="domain" description="HTH cro/C1-type" evidence="2">
    <location>
        <begin position="20"/>
        <end position="74"/>
    </location>
</feature>
<dbReference type="CDD" id="cd00093">
    <property type="entry name" value="HTH_XRE"/>
    <property type="match status" value="1"/>
</dbReference>
<dbReference type="InterPro" id="IPR050807">
    <property type="entry name" value="TransReg_Diox_bact_type"/>
</dbReference>
<organism evidence="3 4">
    <name type="scientific">Pantoea coffeiphila</name>
    <dbReference type="NCBI Taxonomy" id="1465635"/>
    <lineage>
        <taxon>Bacteria</taxon>
        <taxon>Pseudomonadati</taxon>
        <taxon>Pseudomonadota</taxon>
        <taxon>Gammaproteobacteria</taxon>
        <taxon>Enterobacterales</taxon>
        <taxon>Erwiniaceae</taxon>
        <taxon>Pantoea</taxon>
    </lineage>
</organism>
<dbReference type="GO" id="GO:0003700">
    <property type="term" value="F:DNA-binding transcription factor activity"/>
    <property type="evidence" value="ECO:0007669"/>
    <property type="project" value="TreeGrafter"/>
</dbReference>
<proteinExistence type="predicted"/>
<dbReference type="CDD" id="cd02209">
    <property type="entry name" value="cupin_XRE_C"/>
    <property type="match status" value="1"/>
</dbReference>
<comment type="caution">
    <text evidence="3">The sequence shown here is derived from an EMBL/GenBank/DDBJ whole genome shotgun (WGS) entry which is preliminary data.</text>
</comment>
<accession>A0A2S9I9K3</accession>
<dbReference type="PROSITE" id="PS50943">
    <property type="entry name" value="HTH_CROC1"/>
    <property type="match status" value="1"/>
</dbReference>
<dbReference type="Proteomes" id="UP000239181">
    <property type="component" value="Unassembled WGS sequence"/>
</dbReference>
<gene>
    <name evidence="3" type="ORF">CQW29_16590</name>
</gene>
<evidence type="ECO:0000256" key="1">
    <source>
        <dbReference type="ARBA" id="ARBA00023125"/>
    </source>
</evidence>
<dbReference type="Gene3D" id="1.10.260.40">
    <property type="entry name" value="lambda repressor-like DNA-binding domains"/>
    <property type="match status" value="1"/>
</dbReference>
<keyword evidence="1" id="KW-0238">DNA-binding</keyword>
<dbReference type="InterPro" id="IPR013096">
    <property type="entry name" value="Cupin_2"/>
</dbReference>
<name>A0A2S9I9K3_9GAMM</name>
<keyword evidence="4" id="KW-1185">Reference proteome</keyword>
<dbReference type="PANTHER" id="PTHR46797">
    <property type="entry name" value="HTH-TYPE TRANSCRIPTIONAL REGULATOR"/>
    <property type="match status" value="1"/>
</dbReference>
<dbReference type="RefSeq" id="WP_105593831.1">
    <property type="nucleotide sequence ID" value="NZ_PDET01000011.1"/>
</dbReference>
<dbReference type="InterPro" id="IPR001387">
    <property type="entry name" value="Cro/C1-type_HTH"/>
</dbReference>
<dbReference type="SUPFAM" id="SSF47413">
    <property type="entry name" value="lambda repressor-like DNA-binding domains"/>
    <property type="match status" value="1"/>
</dbReference>
<dbReference type="GO" id="GO:0005829">
    <property type="term" value="C:cytosol"/>
    <property type="evidence" value="ECO:0007669"/>
    <property type="project" value="TreeGrafter"/>
</dbReference>
<dbReference type="PANTHER" id="PTHR46797:SF2">
    <property type="entry name" value="TRANSCRIPTIONAL REGULATOR"/>
    <property type="match status" value="1"/>
</dbReference>
<dbReference type="EMBL" id="PDET01000011">
    <property type="protein sequence ID" value="PRD14467.1"/>
    <property type="molecule type" value="Genomic_DNA"/>
</dbReference>
<dbReference type="InterPro" id="IPR011051">
    <property type="entry name" value="RmlC_Cupin_sf"/>
</dbReference>
<dbReference type="Pfam" id="PF07883">
    <property type="entry name" value="Cupin_2"/>
    <property type="match status" value="1"/>
</dbReference>
<dbReference type="SUPFAM" id="SSF51182">
    <property type="entry name" value="RmlC-like cupins"/>
    <property type="match status" value="1"/>
</dbReference>
<evidence type="ECO:0000313" key="4">
    <source>
        <dbReference type="Proteomes" id="UP000239181"/>
    </source>
</evidence>
<dbReference type="Gene3D" id="2.60.120.10">
    <property type="entry name" value="Jelly Rolls"/>
    <property type="match status" value="1"/>
</dbReference>
<dbReference type="GO" id="GO:0003677">
    <property type="term" value="F:DNA binding"/>
    <property type="evidence" value="ECO:0007669"/>
    <property type="project" value="UniProtKB-KW"/>
</dbReference>
<dbReference type="AlphaFoldDB" id="A0A2S9I9K3"/>
<dbReference type="SMART" id="SM00530">
    <property type="entry name" value="HTH_XRE"/>
    <property type="match status" value="1"/>
</dbReference>
<evidence type="ECO:0000313" key="3">
    <source>
        <dbReference type="EMBL" id="PRD14467.1"/>
    </source>
</evidence>
<dbReference type="Pfam" id="PF01381">
    <property type="entry name" value="HTH_3"/>
    <property type="match status" value="1"/>
</dbReference>
<dbReference type="InterPro" id="IPR014710">
    <property type="entry name" value="RmlC-like_jellyroll"/>
</dbReference>
<dbReference type="OrthoDB" id="9805356at2"/>
<protein>
    <recommendedName>
        <fullName evidence="2">HTH cro/C1-type domain-containing protein</fullName>
    </recommendedName>
</protein>
<evidence type="ECO:0000259" key="2">
    <source>
        <dbReference type="PROSITE" id="PS50943"/>
    </source>
</evidence>
<dbReference type="InterPro" id="IPR010982">
    <property type="entry name" value="Lambda_DNA-bd_dom_sf"/>
</dbReference>
<sequence length="199" mass="21712">MNKQIQSPTLSLEANIGLRVRQMRKLRGLTINELAAKAGVSAGAISQIERNQTNPTVRMLEQLRIALGVPLTALLDANEPPAGGPEHFVRRRQDRPHFHVGESGVAKELLSPSGEHDLQFMLIAIPPGSGPREMLMGNGEKAGLLLEGELSLTVSGDSVTLMAGDSFQFKSHLTHSVFNHGSETAKVLWIMQIQQHHHL</sequence>